<dbReference type="Proteomes" id="UP001148786">
    <property type="component" value="Unassembled WGS sequence"/>
</dbReference>
<proteinExistence type="predicted"/>
<evidence type="ECO:0000256" key="1">
    <source>
        <dbReference type="SAM" id="MobiDB-lite"/>
    </source>
</evidence>
<organism evidence="3 4">
    <name type="scientific">Agrocybe chaxingu</name>
    <dbReference type="NCBI Taxonomy" id="84603"/>
    <lineage>
        <taxon>Eukaryota</taxon>
        <taxon>Fungi</taxon>
        <taxon>Dikarya</taxon>
        <taxon>Basidiomycota</taxon>
        <taxon>Agaricomycotina</taxon>
        <taxon>Agaricomycetes</taxon>
        <taxon>Agaricomycetidae</taxon>
        <taxon>Agaricales</taxon>
        <taxon>Agaricineae</taxon>
        <taxon>Strophariaceae</taxon>
        <taxon>Agrocybe</taxon>
    </lineage>
</organism>
<feature type="chain" id="PRO_5040988643" evidence="2">
    <location>
        <begin position="21"/>
        <end position="303"/>
    </location>
</feature>
<keyword evidence="4" id="KW-1185">Reference proteome</keyword>
<protein>
    <submittedName>
        <fullName evidence="3">Uncharacterized protein</fullName>
    </submittedName>
</protein>
<comment type="caution">
    <text evidence="3">The sequence shown here is derived from an EMBL/GenBank/DDBJ whole genome shotgun (WGS) entry which is preliminary data.</text>
</comment>
<evidence type="ECO:0000313" key="3">
    <source>
        <dbReference type="EMBL" id="KAJ3510147.1"/>
    </source>
</evidence>
<keyword evidence="2" id="KW-0732">Signal</keyword>
<dbReference type="AlphaFoldDB" id="A0A9W8K2G0"/>
<dbReference type="EMBL" id="JANKHO010000421">
    <property type="protein sequence ID" value="KAJ3510147.1"/>
    <property type="molecule type" value="Genomic_DNA"/>
</dbReference>
<gene>
    <name evidence="3" type="ORF">NLJ89_g4842</name>
</gene>
<feature type="region of interest" description="Disordered" evidence="1">
    <location>
        <begin position="115"/>
        <end position="139"/>
    </location>
</feature>
<name>A0A9W8K2G0_9AGAR</name>
<accession>A0A9W8K2G0</accession>
<evidence type="ECO:0000313" key="4">
    <source>
        <dbReference type="Proteomes" id="UP001148786"/>
    </source>
</evidence>
<feature type="signal peptide" evidence="2">
    <location>
        <begin position="1"/>
        <end position="20"/>
    </location>
</feature>
<evidence type="ECO:0000256" key="2">
    <source>
        <dbReference type="SAM" id="SignalP"/>
    </source>
</evidence>
<reference evidence="3" key="1">
    <citation type="submission" date="2022-07" db="EMBL/GenBank/DDBJ databases">
        <title>Genome Sequence of Agrocybe chaxingu.</title>
        <authorList>
            <person name="Buettner E."/>
        </authorList>
    </citation>
    <scope>NUCLEOTIDE SEQUENCE</scope>
    <source>
        <strain evidence="3">MP-N11</strain>
    </source>
</reference>
<sequence>MYSAVIYASLVTLLEELVVAIKHRVPNTPATMDEFVEFLRYAHYSMSPWMGLAHSVARAKAVFPGKAMWETVDDVMLVKHMNKICERVDGEYDCPYCLVDMGRWVSTPEGCVFPSRSSSTAEGPSPATPWSEGASLVDASEASHHHHHHPYLSGGLTPDSASSVGTPCNIFSSLAPSCGVIRQGVLTYSPREWVVGGSEASSSCSNGFYTSAEVSPAQDSTPTPEPTFIPDTVQLAGNAHFPPMPPALYPPIYPSFSMNAGGPSDTRHHEHCYPPHVLRSSPPPAFADLVYNHTSSHHALNGE</sequence>